<evidence type="ECO:0000313" key="2">
    <source>
        <dbReference type="Proteomes" id="UP000237347"/>
    </source>
</evidence>
<dbReference type="EMBL" id="PKMF04000286">
    <property type="protein sequence ID" value="KAK7839312.1"/>
    <property type="molecule type" value="Genomic_DNA"/>
</dbReference>
<proteinExistence type="predicted"/>
<organism evidence="1 2">
    <name type="scientific">Quercus suber</name>
    <name type="common">Cork oak</name>
    <dbReference type="NCBI Taxonomy" id="58331"/>
    <lineage>
        <taxon>Eukaryota</taxon>
        <taxon>Viridiplantae</taxon>
        <taxon>Streptophyta</taxon>
        <taxon>Embryophyta</taxon>
        <taxon>Tracheophyta</taxon>
        <taxon>Spermatophyta</taxon>
        <taxon>Magnoliopsida</taxon>
        <taxon>eudicotyledons</taxon>
        <taxon>Gunneridae</taxon>
        <taxon>Pentapetalae</taxon>
        <taxon>rosids</taxon>
        <taxon>fabids</taxon>
        <taxon>Fagales</taxon>
        <taxon>Fagaceae</taxon>
        <taxon>Quercus</taxon>
    </lineage>
</organism>
<dbReference type="Proteomes" id="UP000237347">
    <property type="component" value="Unassembled WGS sequence"/>
</dbReference>
<dbReference type="PANTHER" id="PTHR33116">
    <property type="entry name" value="REVERSE TRANSCRIPTASE ZINC-BINDING DOMAIN-CONTAINING PROTEIN-RELATED-RELATED"/>
    <property type="match status" value="1"/>
</dbReference>
<evidence type="ECO:0000313" key="1">
    <source>
        <dbReference type="EMBL" id="KAK7839312.1"/>
    </source>
</evidence>
<keyword evidence="2" id="KW-1185">Reference proteome</keyword>
<gene>
    <name evidence="1" type="ORF">CFP56_018165</name>
</gene>
<sequence length="160" mass="18276">MLGEKINGTKSVMVVSPNYDEAIKEDLARKLNVNTAAKIGKYLGILVDPGTTRREIGNEIIDRLHSRLQTWKGKLLSSTGKLTLIKLVMQAMPIYSMSIHRLSKDTWNKVDRIIRDFWWGNTAKVRKLHTIAWDTICKPKEIEGVGIRKIEQFNQAFLAK</sequence>
<accession>A0AAW0KIW7</accession>
<name>A0AAW0KIW7_QUESU</name>
<comment type="caution">
    <text evidence="1">The sequence shown here is derived from an EMBL/GenBank/DDBJ whole genome shotgun (WGS) entry which is preliminary data.</text>
</comment>
<dbReference type="PANTHER" id="PTHR33116:SF78">
    <property type="entry name" value="OS12G0587133 PROTEIN"/>
    <property type="match status" value="1"/>
</dbReference>
<protein>
    <submittedName>
        <fullName evidence="1">Ribonuclease h protein</fullName>
    </submittedName>
</protein>
<reference evidence="1 2" key="1">
    <citation type="journal article" date="2018" name="Sci. Data">
        <title>The draft genome sequence of cork oak.</title>
        <authorList>
            <person name="Ramos A.M."/>
            <person name="Usie A."/>
            <person name="Barbosa P."/>
            <person name="Barros P.M."/>
            <person name="Capote T."/>
            <person name="Chaves I."/>
            <person name="Simoes F."/>
            <person name="Abreu I."/>
            <person name="Carrasquinho I."/>
            <person name="Faro C."/>
            <person name="Guimaraes J.B."/>
            <person name="Mendonca D."/>
            <person name="Nobrega F."/>
            <person name="Rodrigues L."/>
            <person name="Saibo N.J.M."/>
            <person name="Varela M.C."/>
            <person name="Egas C."/>
            <person name="Matos J."/>
            <person name="Miguel C.M."/>
            <person name="Oliveira M.M."/>
            <person name="Ricardo C.P."/>
            <person name="Goncalves S."/>
        </authorList>
    </citation>
    <scope>NUCLEOTIDE SEQUENCE [LARGE SCALE GENOMIC DNA]</scope>
    <source>
        <strain evidence="2">cv. HL8</strain>
    </source>
</reference>
<dbReference type="AlphaFoldDB" id="A0AAW0KIW7"/>